<reference evidence="5" key="1">
    <citation type="journal article" date="2019" name="Int. J. Syst. Evol. Microbiol.">
        <title>The Global Catalogue of Microorganisms (GCM) 10K type strain sequencing project: providing services to taxonomists for standard genome sequencing and annotation.</title>
        <authorList>
            <consortium name="The Broad Institute Genomics Platform"/>
            <consortium name="The Broad Institute Genome Sequencing Center for Infectious Disease"/>
            <person name="Wu L."/>
            <person name="Ma J."/>
        </authorList>
    </citation>
    <scope>NUCLEOTIDE SEQUENCE [LARGE SCALE GENOMIC DNA]</scope>
    <source>
        <strain evidence="5">KCTC 32998</strain>
    </source>
</reference>
<evidence type="ECO:0000313" key="4">
    <source>
        <dbReference type="EMBL" id="GHB15265.1"/>
    </source>
</evidence>
<dbReference type="InterPro" id="IPR016181">
    <property type="entry name" value="Acyl_CoA_acyltransferase"/>
</dbReference>
<dbReference type="InterPro" id="IPR050832">
    <property type="entry name" value="Bact_Acetyltransf"/>
</dbReference>
<dbReference type="SUPFAM" id="SSF55729">
    <property type="entry name" value="Acyl-CoA N-acyltransferases (Nat)"/>
    <property type="match status" value="1"/>
</dbReference>
<protein>
    <recommendedName>
        <fullName evidence="3">N-acetyltransferase domain-containing protein</fullName>
    </recommendedName>
</protein>
<dbReference type="EMBL" id="BMZI01000002">
    <property type="protein sequence ID" value="GHB15265.1"/>
    <property type="molecule type" value="Genomic_DNA"/>
</dbReference>
<dbReference type="PROSITE" id="PS51186">
    <property type="entry name" value="GNAT"/>
    <property type="match status" value="1"/>
</dbReference>
<dbReference type="InterPro" id="IPR000182">
    <property type="entry name" value="GNAT_dom"/>
</dbReference>
<keyword evidence="5" id="KW-1185">Reference proteome</keyword>
<organism evidence="4 5">
    <name type="scientific">Salinicola rhizosphaerae</name>
    <dbReference type="NCBI Taxonomy" id="1443141"/>
    <lineage>
        <taxon>Bacteria</taxon>
        <taxon>Pseudomonadati</taxon>
        <taxon>Pseudomonadota</taxon>
        <taxon>Gammaproteobacteria</taxon>
        <taxon>Oceanospirillales</taxon>
        <taxon>Halomonadaceae</taxon>
        <taxon>Salinicola</taxon>
    </lineage>
</organism>
<sequence length="163" mass="18287">MAEPRWRPALPQDLAMIATWIDSPTALTRWAGPGLSWPLDAAVLWRELDGGGTPSFCLAETNQPVAFGQLFVKGTHHQHLARIIVSPDRRGERLGERLCRELLREARAERITLNVFADNRAALTLYRRLGFEAIGDTDSRGIVPMQLRQFDADVDSPDAQETR</sequence>
<dbReference type="CDD" id="cd04301">
    <property type="entry name" value="NAT_SF"/>
    <property type="match status" value="1"/>
</dbReference>
<evidence type="ECO:0000313" key="5">
    <source>
        <dbReference type="Proteomes" id="UP000646745"/>
    </source>
</evidence>
<dbReference type="Proteomes" id="UP000646745">
    <property type="component" value="Unassembled WGS sequence"/>
</dbReference>
<keyword evidence="1" id="KW-0808">Transferase</keyword>
<accession>A0ABQ3DVX5</accession>
<name>A0ABQ3DVX5_9GAMM</name>
<dbReference type="Gene3D" id="3.40.630.30">
    <property type="match status" value="1"/>
</dbReference>
<keyword evidence="2" id="KW-0012">Acyltransferase</keyword>
<gene>
    <name evidence="4" type="ORF">GCM10009038_12330</name>
</gene>
<evidence type="ECO:0000256" key="2">
    <source>
        <dbReference type="ARBA" id="ARBA00023315"/>
    </source>
</evidence>
<feature type="domain" description="N-acetyltransferase" evidence="3">
    <location>
        <begin position="4"/>
        <end position="150"/>
    </location>
</feature>
<dbReference type="Pfam" id="PF00583">
    <property type="entry name" value="Acetyltransf_1"/>
    <property type="match status" value="1"/>
</dbReference>
<comment type="caution">
    <text evidence="4">The sequence shown here is derived from an EMBL/GenBank/DDBJ whole genome shotgun (WGS) entry which is preliminary data.</text>
</comment>
<proteinExistence type="predicted"/>
<evidence type="ECO:0000259" key="3">
    <source>
        <dbReference type="PROSITE" id="PS51186"/>
    </source>
</evidence>
<dbReference type="PANTHER" id="PTHR43877">
    <property type="entry name" value="AMINOALKYLPHOSPHONATE N-ACETYLTRANSFERASE-RELATED-RELATED"/>
    <property type="match status" value="1"/>
</dbReference>
<evidence type="ECO:0000256" key="1">
    <source>
        <dbReference type="ARBA" id="ARBA00022679"/>
    </source>
</evidence>